<dbReference type="InterPro" id="IPR012349">
    <property type="entry name" value="Split_barrel_FMN-bd"/>
</dbReference>
<evidence type="ECO:0000256" key="2">
    <source>
        <dbReference type="ARBA" id="ARBA00022630"/>
    </source>
</evidence>
<keyword evidence="2" id="KW-0285">Flavoprotein</keyword>
<evidence type="ECO:0000313" key="6">
    <source>
        <dbReference type="EMBL" id="KOF02817.1"/>
    </source>
</evidence>
<dbReference type="AlphaFoldDB" id="A0A0L8AKR1"/>
<organism evidence="6 7">
    <name type="scientific">Roseivirga seohaensis subsp. aquiponti</name>
    <dbReference type="NCBI Taxonomy" id="1566026"/>
    <lineage>
        <taxon>Bacteria</taxon>
        <taxon>Pseudomonadati</taxon>
        <taxon>Bacteroidota</taxon>
        <taxon>Cytophagia</taxon>
        <taxon>Cytophagales</taxon>
        <taxon>Roseivirgaceae</taxon>
        <taxon>Roseivirga</taxon>
    </lineage>
</organism>
<evidence type="ECO:0000256" key="3">
    <source>
        <dbReference type="ARBA" id="ARBA00022643"/>
    </source>
</evidence>
<name>A0A0L8AKR1_9BACT</name>
<dbReference type="RefSeq" id="WP_053223772.1">
    <property type="nucleotide sequence ID" value="NZ_JSVA01000010.1"/>
</dbReference>
<comment type="cofactor">
    <cofactor evidence="1">
        <name>FMN</name>
        <dbReference type="ChEBI" id="CHEBI:58210"/>
    </cofactor>
</comment>
<evidence type="ECO:0000313" key="7">
    <source>
        <dbReference type="Proteomes" id="UP000036908"/>
    </source>
</evidence>
<evidence type="ECO:0000256" key="1">
    <source>
        <dbReference type="ARBA" id="ARBA00001917"/>
    </source>
</evidence>
<dbReference type="GO" id="GO:0010181">
    <property type="term" value="F:FMN binding"/>
    <property type="evidence" value="ECO:0007669"/>
    <property type="project" value="InterPro"/>
</dbReference>
<dbReference type="Proteomes" id="UP000036908">
    <property type="component" value="Unassembled WGS sequence"/>
</dbReference>
<evidence type="ECO:0000259" key="5">
    <source>
        <dbReference type="SMART" id="SM00903"/>
    </source>
</evidence>
<comment type="similarity">
    <text evidence="4">Belongs to the flavoredoxin family.</text>
</comment>
<keyword evidence="3" id="KW-0288">FMN</keyword>
<accession>A0A0L8AKR1</accession>
<dbReference type="GO" id="GO:0016646">
    <property type="term" value="F:oxidoreductase activity, acting on the CH-NH group of donors, NAD or NADP as acceptor"/>
    <property type="evidence" value="ECO:0007669"/>
    <property type="project" value="UniProtKB-ARBA"/>
</dbReference>
<dbReference type="Pfam" id="PF01613">
    <property type="entry name" value="Flavin_Reduct"/>
    <property type="match status" value="1"/>
</dbReference>
<gene>
    <name evidence="6" type="ORF">OB69_11015</name>
</gene>
<feature type="domain" description="Flavin reductase like" evidence="5">
    <location>
        <begin position="21"/>
        <end position="190"/>
    </location>
</feature>
<keyword evidence="7" id="KW-1185">Reference proteome</keyword>
<dbReference type="PATRIC" id="fig|1566026.4.peg.489"/>
<dbReference type="SMART" id="SM00903">
    <property type="entry name" value="Flavin_Reduct"/>
    <property type="match status" value="1"/>
</dbReference>
<evidence type="ECO:0000256" key="4">
    <source>
        <dbReference type="ARBA" id="ARBA00038054"/>
    </source>
</evidence>
<dbReference type="InterPro" id="IPR002563">
    <property type="entry name" value="Flavin_Rdtase-like_dom"/>
</dbReference>
<dbReference type="Gene3D" id="2.30.110.10">
    <property type="entry name" value="Electron Transport, Fmn-binding Protein, Chain A"/>
    <property type="match status" value="1"/>
</dbReference>
<sequence>MRIDPKEIPTGKLHGLMLGTIGPRPIAFASTVDQTGNVNLSPFSFFNVFSANPPILVFSPARRVRDNTTKHTLENALETKEVVINIVSYDIVEQMSLASTEYAQGVNEFIKSGLTALDSEMVKPPRVAESIAAYECKVNEVISLGEEGGAGNLIICEVVLMHLKEEILDENGMPDPVKTDLVGRMGGDWYCRANGEALFELPKPNKNLGIGYDQIPAVIRNSVVLSGNNLGRLGNIEKLPDADAVSAFGTRSEIEEIKLRFKNDPESMEYHLHTMAQDFLRKNELENAWLTLLQTN</sequence>
<dbReference type="OrthoDB" id="9794638at2"/>
<reference evidence="7" key="1">
    <citation type="submission" date="2014-11" db="EMBL/GenBank/DDBJ databases">
        <title>Genome sequencing of Roseivirga sp. D-25.</title>
        <authorList>
            <person name="Selvaratnam C."/>
            <person name="Thevarajoo S."/>
            <person name="Goh K.M."/>
            <person name="Eee R."/>
            <person name="Chan K.-G."/>
            <person name="Chong C.S."/>
        </authorList>
    </citation>
    <scope>NUCLEOTIDE SEQUENCE [LARGE SCALE GENOMIC DNA]</scope>
    <source>
        <strain evidence="7">D-25</strain>
    </source>
</reference>
<dbReference type="PANTHER" id="PTHR33798:SF5">
    <property type="entry name" value="FLAVIN REDUCTASE LIKE DOMAIN-CONTAINING PROTEIN"/>
    <property type="match status" value="1"/>
</dbReference>
<proteinExistence type="inferred from homology"/>
<dbReference type="EMBL" id="JSVA01000010">
    <property type="protein sequence ID" value="KOF02817.1"/>
    <property type="molecule type" value="Genomic_DNA"/>
</dbReference>
<comment type="caution">
    <text evidence="6">The sequence shown here is derived from an EMBL/GenBank/DDBJ whole genome shotgun (WGS) entry which is preliminary data.</text>
</comment>
<dbReference type="PANTHER" id="PTHR33798">
    <property type="entry name" value="FLAVOPROTEIN OXYGENASE"/>
    <property type="match status" value="1"/>
</dbReference>
<protein>
    <submittedName>
        <fullName evidence="6">Flavin reductase</fullName>
    </submittedName>
</protein>
<dbReference type="SUPFAM" id="SSF50475">
    <property type="entry name" value="FMN-binding split barrel"/>
    <property type="match status" value="1"/>
</dbReference>